<sequence length="291" mass="30733">MSATSAAAAQEDRRVKHLLLRRFMRNRVAVVGACIIIVFVLFVLIGPLVYRTNQTVTDLASANLPPSLDHILGTDAVGHDELGRLMYGGAISLTVGLSAGILATILGVLWGAIAGYVGGIVESAMMRLVDAGIAIPALFLLLVISAIVTPNVVGLILIIGFTSWLVPSRLLHAETLHLKEADSIATLRAFGGSHGRAIGHHILPNAMSTIVVAATFQVADAILLIAYVSYLGLGVQPPQIDWGGMLSSGLTSMYSGRWWLILPPGLSIILVVFACNAVGDGLRDAFEVRGR</sequence>
<dbReference type="EMBL" id="CP129683">
    <property type="protein sequence ID" value="XDS49791.1"/>
    <property type="molecule type" value="Genomic_DNA"/>
</dbReference>
<dbReference type="Gene3D" id="1.10.3720.10">
    <property type="entry name" value="MetI-like"/>
    <property type="match status" value="1"/>
</dbReference>
<keyword evidence="2 7" id="KW-0813">Transport</keyword>
<evidence type="ECO:0000256" key="7">
    <source>
        <dbReference type="RuleBase" id="RU363032"/>
    </source>
</evidence>
<keyword evidence="5 7" id="KW-1133">Transmembrane helix</keyword>
<dbReference type="Pfam" id="PF12911">
    <property type="entry name" value="OppC_N"/>
    <property type="match status" value="1"/>
</dbReference>
<gene>
    <name evidence="11" type="ORF">QN062_05060</name>
    <name evidence="10" type="ORF">QN216_09075</name>
    <name evidence="9" type="ORF">QN217_01390</name>
</gene>
<dbReference type="RefSeq" id="WP_369340764.1">
    <property type="nucleotide sequence ID" value="NZ_CP129675.1"/>
</dbReference>
<dbReference type="PROSITE" id="PS50928">
    <property type="entry name" value="ABC_TM1"/>
    <property type="match status" value="1"/>
</dbReference>
<dbReference type="EMBL" id="CP129682">
    <property type="protein sequence ID" value="XDS48464.1"/>
    <property type="molecule type" value="Genomic_DNA"/>
</dbReference>
<comment type="similarity">
    <text evidence="7">Belongs to the binding-protein-dependent transport system permease family.</text>
</comment>
<comment type="subcellular location">
    <subcellularLocation>
        <location evidence="1 7">Cell membrane</location>
        <topology evidence="1 7">Multi-pass membrane protein</topology>
    </subcellularLocation>
</comment>
<dbReference type="CDD" id="cd06261">
    <property type="entry name" value="TM_PBP2"/>
    <property type="match status" value="1"/>
</dbReference>
<organism evidence="9">
    <name type="scientific">Bifidobacterium fermentum</name>
    <dbReference type="NCBI Taxonomy" id="3059035"/>
    <lineage>
        <taxon>Bacteria</taxon>
        <taxon>Bacillati</taxon>
        <taxon>Actinomycetota</taxon>
        <taxon>Actinomycetes</taxon>
        <taxon>Bifidobacteriales</taxon>
        <taxon>Bifidobacteriaceae</taxon>
        <taxon>Bifidobacterium</taxon>
    </lineage>
</organism>
<evidence type="ECO:0000256" key="4">
    <source>
        <dbReference type="ARBA" id="ARBA00022692"/>
    </source>
</evidence>
<feature type="transmembrane region" description="Helical" evidence="7">
    <location>
        <begin position="90"/>
        <end position="116"/>
    </location>
</feature>
<dbReference type="InterPro" id="IPR050366">
    <property type="entry name" value="BP-dependent_transpt_permease"/>
</dbReference>
<dbReference type="InterPro" id="IPR035906">
    <property type="entry name" value="MetI-like_sf"/>
</dbReference>
<evidence type="ECO:0000256" key="6">
    <source>
        <dbReference type="ARBA" id="ARBA00023136"/>
    </source>
</evidence>
<dbReference type="PANTHER" id="PTHR43386:SF1">
    <property type="entry name" value="D,D-DIPEPTIDE TRANSPORT SYSTEM PERMEASE PROTEIN DDPC-RELATED"/>
    <property type="match status" value="1"/>
</dbReference>
<reference evidence="9" key="1">
    <citation type="submission" date="2023-07" db="EMBL/GenBank/DDBJ databases">
        <title>Bifidobacterium aquikefiriaerophilum sp. nov. and Bifidobacterium eccum sp. nov., isolated from water kefir.</title>
        <authorList>
            <person name="Breselge S."/>
            <person name="Bellassi P."/>
            <person name="Barcenilla C."/>
            <person name="Alvarez-Ordonez A."/>
            <person name="Morelli L."/>
            <person name="Cotter P.D."/>
        </authorList>
    </citation>
    <scope>NUCLEOTIDE SEQUENCE</scope>
    <source>
        <strain evidence="11">WK012_4_13</strain>
        <strain evidence="10">WK013_4_14</strain>
        <strain evidence="9">WK048_4_13</strain>
    </source>
</reference>
<feature type="transmembrane region" description="Helical" evidence="7">
    <location>
        <begin position="258"/>
        <end position="279"/>
    </location>
</feature>
<dbReference type="InterPro" id="IPR025966">
    <property type="entry name" value="OppC_N"/>
</dbReference>
<evidence type="ECO:0000256" key="3">
    <source>
        <dbReference type="ARBA" id="ARBA00022475"/>
    </source>
</evidence>
<evidence type="ECO:0000313" key="9">
    <source>
        <dbReference type="EMBL" id="XDS46829.1"/>
    </source>
</evidence>
<dbReference type="GO" id="GO:0055085">
    <property type="term" value="P:transmembrane transport"/>
    <property type="evidence" value="ECO:0007669"/>
    <property type="project" value="InterPro"/>
</dbReference>
<keyword evidence="6 7" id="KW-0472">Membrane</keyword>
<accession>A0AB39UCJ5</accession>
<dbReference type="Pfam" id="PF00528">
    <property type="entry name" value="BPD_transp_1"/>
    <property type="match status" value="1"/>
</dbReference>
<evidence type="ECO:0000313" key="10">
    <source>
        <dbReference type="EMBL" id="XDS48464.1"/>
    </source>
</evidence>
<feature type="transmembrane region" description="Helical" evidence="7">
    <location>
        <begin position="28"/>
        <end position="50"/>
    </location>
</feature>
<dbReference type="InterPro" id="IPR000515">
    <property type="entry name" value="MetI-like"/>
</dbReference>
<protein>
    <submittedName>
        <fullName evidence="9">ABC transporter permease</fullName>
    </submittedName>
</protein>
<proteinExistence type="inferred from homology"/>
<feature type="domain" description="ABC transmembrane type-1" evidence="8">
    <location>
        <begin position="89"/>
        <end position="279"/>
    </location>
</feature>
<feature type="transmembrane region" description="Helical" evidence="7">
    <location>
        <begin position="206"/>
        <end position="228"/>
    </location>
</feature>
<dbReference type="AlphaFoldDB" id="A0AB39UCJ5"/>
<evidence type="ECO:0000256" key="5">
    <source>
        <dbReference type="ARBA" id="ARBA00022989"/>
    </source>
</evidence>
<keyword evidence="4 7" id="KW-0812">Transmembrane</keyword>
<keyword evidence="3" id="KW-1003">Cell membrane</keyword>
<evidence type="ECO:0000256" key="1">
    <source>
        <dbReference type="ARBA" id="ARBA00004651"/>
    </source>
</evidence>
<dbReference type="GO" id="GO:0005886">
    <property type="term" value="C:plasma membrane"/>
    <property type="evidence" value="ECO:0007669"/>
    <property type="project" value="UniProtKB-SubCell"/>
</dbReference>
<dbReference type="PANTHER" id="PTHR43386">
    <property type="entry name" value="OLIGOPEPTIDE TRANSPORT SYSTEM PERMEASE PROTEIN APPC"/>
    <property type="match status" value="1"/>
</dbReference>
<name>A0AB39UCJ5_9BIFI</name>
<evidence type="ECO:0000259" key="8">
    <source>
        <dbReference type="PROSITE" id="PS50928"/>
    </source>
</evidence>
<dbReference type="SUPFAM" id="SSF161098">
    <property type="entry name" value="MetI-like"/>
    <property type="match status" value="1"/>
</dbReference>
<evidence type="ECO:0000256" key="2">
    <source>
        <dbReference type="ARBA" id="ARBA00022448"/>
    </source>
</evidence>
<dbReference type="KEGG" id="bfk:QN062_05060"/>
<evidence type="ECO:0000313" key="11">
    <source>
        <dbReference type="EMBL" id="XDS49791.1"/>
    </source>
</evidence>
<dbReference type="EMBL" id="CP129675">
    <property type="protein sequence ID" value="XDS46829.1"/>
    <property type="molecule type" value="Genomic_DNA"/>
</dbReference>